<dbReference type="CDD" id="cd06170">
    <property type="entry name" value="LuxR_C_like"/>
    <property type="match status" value="1"/>
</dbReference>
<dbReference type="Proteomes" id="UP000286931">
    <property type="component" value="Unassembled WGS sequence"/>
</dbReference>
<dbReference type="PANTHER" id="PTHR16305">
    <property type="entry name" value="TESTICULAR SOLUBLE ADENYLYL CYCLASE"/>
    <property type="match status" value="1"/>
</dbReference>
<feature type="domain" description="HTH luxR-type" evidence="3">
    <location>
        <begin position="898"/>
        <end position="957"/>
    </location>
</feature>
<dbReference type="RefSeq" id="WP_126639064.1">
    <property type="nucleotide sequence ID" value="NZ_BIFH01000022.1"/>
</dbReference>
<dbReference type="GO" id="GO:0003677">
    <property type="term" value="F:DNA binding"/>
    <property type="evidence" value="ECO:0007669"/>
    <property type="project" value="InterPro"/>
</dbReference>
<dbReference type="InterPro" id="IPR036388">
    <property type="entry name" value="WH-like_DNA-bd_sf"/>
</dbReference>
<dbReference type="AlphaFoldDB" id="A0A401YR23"/>
<dbReference type="OrthoDB" id="5476461at2"/>
<evidence type="ECO:0000256" key="1">
    <source>
        <dbReference type="ARBA" id="ARBA00022741"/>
    </source>
</evidence>
<protein>
    <submittedName>
        <fullName evidence="4">LuxR family transcriptional regulator</fullName>
    </submittedName>
</protein>
<evidence type="ECO:0000259" key="3">
    <source>
        <dbReference type="PROSITE" id="PS50043"/>
    </source>
</evidence>
<evidence type="ECO:0000313" key="5">
    <source>
        <dbReference type="Proteomes" id="UP000286931"/>
    </source>
</evidence>
<keyword evidence="5" id="KW-1185">Reference proteome</keyword>
<dbReference type="GO" id="GO:0004016">
    <property type="term" value="F:adenylate cyclase activity"/>
    <property type="evidence" value="ECO:0007669"/>
    <property type="project" value="TreeGrafter"/>
</dbReference>
<proteinExistence type="predicted"/>
<dbReference type="Gene3D" id="3.40.50.300">
    <property type="entry name" value="P-loop containing nucleotide triphosphate hydrolases"/>
    <property type="match status" value="1"/>
</dbReference>
<keyword evidence="2" id="KW-0067">ATP-binding</keyword>
<organism evidence="4 5">
    <name type="scientific">Embleya hyalina</name>
    <dbReference type="NCBI Taxonomy" id="516124"/>
    <lineage>
        <taxon>Bacteria</taxon>
        <taxon>Bacillati</taxon>
        <taxon>Actinomycetota</taxon>
        <taxon>Actinomycetes</taxon>
        <taxon>Kitasatosporales</taxon>
        <taxon>Streptomycetaceae</taxon>
        <taxon>Embleya</taxon>
    </lineage>
</organism>
<dbReference type="SUPFAM" id="SSF52540">
    <property type="entry name" value="P-loop containing nucleoside triphosphate hydrolases"/>
    <property type="match status" value="1"/>
</dbReference>
<dbReference type="PROSITE" id="PS50043">
    <property type="entry name" value="HTH_LUXR_2"/>
    <property type="match status" value="1"/>
</dbReference>
<dbReference type="GO" id="GO:0005737">
    <property type="term" value="C:cytoplasm"/>
    <property type="evidence" value="ECO:0007669"/>
    <property type="project" value="TreeGrafter"/>
</dbReference>
<evidence type="ECO:0000256" key="2">
    <source>
        <dbReference type="ARBA" id="ARBA00022840"/>
    </source>
</evidence>
<dbReference type="PANTHER" id="PTHR16305:SF35">
    <property type="entry name" value="TRANSCRIPTIONAL ACTIVATOR DOMAIN"/>
    <property type="match status" value="1"/>
</dbReference>
<dbReference type="GO" id="GO:0005524">
    <property type="term" value="F:ATP binding"/>
    <property type="evidence" value="ECO:0007669"/>
    <property type="project" value="UniProtKB-KW"/>
</dbReference>
<dbReference type="InterPro" id="IPR027417">
    <property type="entry name" value="P-loop_NTPase"/>
</dbReference>
<dbReference type="Gene3D" id="1.10.10.10">
    <property type="entry name" value="Winged helix-like DNA-binding domain superfamily/Winged helix DNA-binding domain"/>
    <property type="match status" value="1"/>
</dbReference>
<dbReference type="PRINTS" id="PR00038">
    <property type="entry name" value="HTHLUXR"/>
</dbReference>
<dbReference type="SMART" id="SM00421">
    <property type="entry name" value="HTH_LUXR"/>
    <property type="match status" value="1"/>
</dbReference>
<dbReference type="GO" id="GO:0006355">
    <property type="term" value="P:regulation of DNA-templated transcription"/>
    <property type="evidence" value="ECO:0007669"/>
    <property type="project" value="InterPro"/>
</dbReference>
<keyword evidence="1" id="KW-0547">Nucleotide-binding</keyword>
<gene>
    <name evidence="4" type="ORF">EHYA_04736</name>
</gene>
<dbReference type="SUPFAM" id="SSF46894">
    <property type="entry name" value="C-terminal effector domain of the bipartite response regulators"/>
    <property type="match status" value="1"/>
</dbReference>
<dbReference type="EMBL" id="BIFH01000022">
    <property type="protein sequence ID" value="GCD97049.1"/>
    <property type="molecule type" value="Genomic_DNA"/>
</dbReference>
<dbReference type="InterPro" id="IPR000792">
    <property type="entry name" value="Tscrpt_reg_LuxR_C"/>
</dbReference>
<dbReference type="Pfam" id="PF00196">
    <property type="entry name" value="GerE"/>
    <property type="match status" value="1"/>
</dbReference>
<dbReference type="InterPro" id="IPR041664">
    <property type="entry name" value="AAA_16"/>
</dbReference>
<reference evidence="4 5" key="1">
    <citation type="submission" date="2018-12" db="EMBL/GenBank/DDBJ databases">
        <title>Draft genome sequence of Embleya hyalina NBRC 13850T.</title>
        <authorList>
            <person name="Komaki H."/>
            <person name="Hosoyama A."/>
            <person name="Kimura A."/>
            <person name="Ichikawa N."/>
            <person name="Tamura T."/>
        </authorList>
    </citation>
    <scope>NUCLEOTIDE SEQUENCE [LARGE SCALE GENOMIC DNA]</scope>
    <source>
        <strain evidence="4 5">NBRC 13850</strain>
    </source>
</reference>
<dbReference type="Pfam" id="PF13191">
    <property type="entry name" value="AAA_16"/>
    <property type="match status" value="1"/>
</dbReference>
<accession>A0A401YR23</accession>
<sequence>MTNGARPARPPSPAVLRTGSRELIGRDRELRALVDAVAAFPSMTFVEGEAGVGKTRMITELLAGPRERSPWSLVRYCQPLRDPFPYGVVFECLRPCAERLERVREKLSPVVGALRPFLPELADSLPPALPPLEDRAAERHRLFRAVRDLLTALGRIVLVIEDMHWADEGTRQLLRFVLTDPPPGLSLVMTYRREDLPDNAPLGRAFRPPPGITGTHLRLEPLDAEGVRTLVEAILDAPVTPGFADIMRERTAGIPFVVEEATCALRASEERLCADEPTARRLLDIVEVPVLLREAMVERMHALPDDTRAVAQASAVLEVPASVALLSAVAGVDRSRAHVTRLLERAVLVEVTENLYGFRHPLAQRAVYDSLSGPHRQELHLRAVRELTRLDPPPLIRLAAHSRRAGLTAQWLRHSEAAADVAMRAGDAFTAMELLRAAVAEPGIPAGDVDRLAISLCDCALIGLHHREVTAQIEQLLSDPRLSDEARGEVRLCLGRLLIRAAGAMGRGRAEVESAVDALRGRPEHRLRGMAVLCLPYINTGPYADDLVWLERVQAGQDALEPSDLRTELLGATLGSRMLAGDPGAWDRIGMLPTVSEPVGAESLLALARAHCNLADGCVWNGHYARAREFLHSGMDLARRVGASYILGTAEATRARLDWYVGDWEGLAERVERLDRIYADMLWVTSELNLVKGWLATARGDWDRARAAFRATGMDRPDSTLIPVAAAAIGGTVTLLLNRDDTAAACAYADRVAALLRRKGLWAWASEPAGPVVEAYLAVGRHDDAHAFVADLATGLHGFDTPIAQASLIACRARLAQAAGDGAGTARLFDEAIDRFRDLGLPYRTARLTESVAARSADVAGLTELVDMYEELGATSDAARCRHLIRDAGATTPSRRGRRGYGNELSPREREVTRLLANGHTNREIAQAMFLSRRTVEEHVAKVLRKLGVKSRHELRL</sequence>
<name>A0A401YR23_9ACTN</name>
<dbReference type="InterPro" id="IPR016032">
    <property type="entry name" value="Sig_transdc_resp-reg_C-effctor"/>
</dbReference>
<evidence type="ECO:0000313" key="4">
    <source>
        <dbReference type="EMBL" id="GCD97049.1"/>
    </source>
</evidence>
<comment type="caution">
    <text evidence="4">The sequence shown here is derived from an EMBL/GenBank/DDBJ whole genome shotgun (WGS) entry which is preliminary data.</text>
</comment>